<keyword evidence="2 8" id="KW-0479">Metal-binding</keyword>
<comment type="caution">
    <text evidence="8">Lacks conserved residue(s) required for the propagation of feature annotation.</text>
</comment>
<keyword evidence="7" id="KW-1015">Disulfide bond</keyword>
<dbReference type="STRING" id="7897.ENSLACP00000020789"/>
<feature type="binding site" evidence="8">
    <location>
        <position position="118"/>
    </location>
    <ligand>
        <name>Zn(2+)</name>
        <dbReference type="ChEBI" id="CHEBI:29105"/>
        <note>catalytic</note>
    </ligand>
</feature>
<dbReference type="InterPro" id="IPR006026">
    <property type="entry name" value="Peptidase_Metallo"/>
</dbReference>
<dbReference type="InterPro" id="IPR001506">
    <property type="entry name" value="Peptidase_M12A"/>
</dbReference>
<feature type="binding site" evidence="8">
    <location>
        <position position="122"/>
    </location>
    <ligand>
        <name>Zn(2+)</name>
        <dbReference type="ChEBI" id="CHEBI:29105"/>
        <note>catalytic</note>
    </ligand>
</feature>
<dbReference type="GO" id="GO:0008270">
    <property type="term" value="F:zinc ion binding"/>
    <property type="evidence" value="ECO:0007669"/>
    <property type="project" value="UniProtKB-UniRule"/>
</dbReference>
<reference evidence="12" key="1">
    <citation type="submission" date="2011-08" db="EMBL/GenBank/DDBJ databases">
        <title>The draft genome of Latimeria chalumnae.</title>
        <authorList>
            <person name="Di Palma F."/>
            <person name="Alfoldi J."/>
            <person name="Johnson J."/>
            <person name="Berlin A."/>
            <person name="Gnerre S."/>
            <person name="Jaffe D."/>
            <person name="MacCallum I."/>
            <person name="Young S."/>
            <person name="Walker B.J."/>
            <person name="Lander E."/>
            <person name="Lindblad-Toh K."/>
        </authorList>
    </citation>
    <scope>NUCLEOTIDE SEQUENCE [LARGE SCALE GENOMIC DNA]</scope>
    <source>
        <strain evidence="12">Wild caught</strain>
    </source>
</reference>
<protein>
    <recommendedName>
        <fullName evidence="9">Metalloendopeptidase</fullName>
        <ecNumber evidence="9">3.4.24.-</ecNumber>
    </recommendedName>
</protein>
<dbReference type="Gene3D" id="3.40.390.10">
    <property type="entry name" value="Collagenase (Catalytic Domain)"/>
    <property type="match status" value="1"/>
</dbReference>
<evidence type="ECO:0000256" key="6">
    <source>
        <dbReference type="ARBA" id="ARBA00023049"/>
    </source>
</evidence>
<keyword evidence="4 8" id="KW-0378">Hydrolase</keyword>
<evidence type="ECO:0000256" key="3">
    <source>
        <dbReference type="ARBA" id="ARBA00022729"/>
    </source>
</evidence>
<evidence type="ECO:0000256" key="7">
    <source>
        <dbReference type="ARBA" id="ARBA00023157"/>
    </source>
</evidence>
<dbReference type="Pfam" id="PF01400">
    <property type="entry name" value="Astacin"/>
    <property type="match status" value="1"/>
</dbReference>
<dbReference type="PANTHER" id="PTHR10127">
    <property type="entry name" value="DISCOIDIN, CUB, EGF, LAMININ , AND ZINC METALLOPROTEASE DOMAIN CONTAINING"/>
    <property type="match status" value="1"/>
</dbReference>
<dbReference type="Ensembl" id="ENSLACT00000020929.1">
    <property type="protein sequence ID" value="ENSLACP00000020789.1"/>
    <property type="gene ID" value="ENSLACG00000018262.1"/>
</dbReference>
<gene>
    <name evidence="11" type="primary">LOC102365529</name>
</gene>
<dbReference type="GO" id="GO:0006508">
    <property type="term" value="P:proteolysis"/>
    <property type="evidence" value="ECO:0007669"/>
    <property type="project" value="UniProtKB-KW"/>
</dbReference>
<reference evidence="11" key="3">
    <citation type="submission" date="2025-09" db="UniProtKB">
        <authorList>
            <consortium name="Ensembl"/>
        </authorList>
    </citation>
    <scope>IDENTIFICATION</scope>
</reference>
<evidence type="ECO:0000256" key="8">
    <source>
        <dbReference type="PROSITE-ProRule" id="PRU01211"/>
    </source>
</evidence>
<dbReference type="EMBL" id="AFYH01005067">
    <property type="status" value="NOT_ANNOTATED_CDS"/>
    <property type="molecule type" value="Genomic_DNA"/>
</dbReference>
<keyword evidence="1 8" id="KW-0645">Protease</keyword>
<keyword evidence="6 8" id="KW-0482">Metalloprotease</keyword>
<dbReference type="PROSITE" id="PS51864">
    <property type="entry name" value="ASTACIN"/>
    <property type="match status" value="1"/>
</dbReference>
<dbReference type="Proteomes" id="UP000008672">
    <property type="component" value="Unassembled WGS sequence"/>
</dbReference>
<dbReference type="GO" id="GO:0004222">
    <property type="term" value="F:metalloendopeptidase activity"/>
    <property type="evidence" value="ECO:0007669"/>
    <property type="project" value="UniProtKB-UniRule"/>
</dbReference>
<organism evidence="11 12">
    <name type="scientific">Latimeria chalumnae</name>
    <name type="common">Coelacanth</name>
    <dbReference type="NCBI Taxonomy" id="7897"/>
    <lineage>
        <taxon>Eukaryota</taxon>
        <taxon>Metazoa</taxon>
        <taxon>Chordata</taxon>
        <taxon>Craniata</taxon>
        <taxon>Vertebrata</taxon>
        <taxon>Euteleostomi</taxon>
        <taxon>Coelacanthiformes</taxon>
        <taxon>Coelacanthidae</taxon>
        <taxon>Latimeria</taxon>
    </lineage>
</organism>
<dbReference type="Bgee" id="ENSLACG00000018262">
    <property type="expression patterns" value="Expressed in pelvic fin and 2 other cell types or tissues"/>
</dbReference>
<comment type="cofactor">
    <cofactor evidence="8 9">
        <name>Zn(2+)</name>
        <dbReference type="ChEBI" id="CHEBI:29105"/>
    </cofactor>
    <text evidence="8 9">Binds 1 zinc ion per subunit.</text>
</comment>
<dbReference type="EMBL" id="AFYH01005066">
    <property type="status" value="NOT_ANNOTATED_CDS"/>
    <property type="molecule type" value="Genomic_DNA"/>
</dbReference>
<evidence type="ECO:0000313" key="12">
    <source>
        <dbReference type="Proteomes" id="UP000008672"/>
    </source>
</evidence>
<dbReference type="HOGENOM" id="CLU_017286_2_1_1"/>
<dbReference type="PANTHER" id="PTHR10127:SF899">
    <property type="entry name" value="ASTACIN-LIKE METALLOENDOPEPTIDASE-RELATED"/>
    <property type="match status" value="1"/>
</dbReference>
<dbReference type="OMA" id="HYENIMP"/>
<evidence type="ECO:0000256" key="5">
    <source>
        <dbReference type="ARBA" id="ARBA00022833"/>
    </source>
</evidence>
<dbReference type="PRINTS" id="PR00480">
    <property type="entry name" value="ASTACIN"/>
</dbReference>
<name>H3BFW8_LATCH</name>
<dbReference type="EC" id="3.4.24.-" evidence="9"/>
<keyword evidence="3" id="KW-0732">Signal</keyword>
<dbReference type="InterPro" id="IPR024079">
    <property type="entry name" value="MetalloPept_cat_dom_sf"/>
</dbReference>
<evidence type="ECO:0000256" key="2">
    <source>
        <dbReference type="ARBA" id="ARBA00022723"/>
    </source>
</evidence>
<feature type="domain" description="Peptidase M12A" evidence="10">
    <location>
        <begin position="20"/>
        <end position="219"/>
    </location>
</feature>
<dbReference type="SMART" id="SM00235">
    <property type="entry name" value="ZnMc"/>
    <property type="match status" value="1"/>
</dbReference>
<dbReference type="FunFam" id="3.40.390.10:FF:000040">
    <property type="entry name" value="Metalloendopeptidase"/>
    <property type="match status" value="1"/>
</dbReference>
<evidence type="ECO:0000256" key="4">
    <source>
        <dbReference type="ARBA" id="ARBA00022801"/>
    </source>
</evidence>
<sequence>EDIEAQVFIFGDIAVDKLGNADPCTEGPCRWNKSENGKVVIPFMISHHFHVGEVQIIREAMEEMQQATCVQFVEQTNENDFLAIQSRDGCWSFIGRRGGQQPLSLSKYGCVVKGIVEHELLHAIGFHHEQNRSDRDSYVDILFQNIYPGAYPQFRKQNTNNLGTPYDYTSIMHYGKYAFSRNHKPTIVPKPDPDVEIGQREHMSQMDIYRVNVLYECCE</sequence>
<feature type="active site" evidence="8">
    <location>
        <position position="119"/>
    </location>
</feature>
<dbReference type="InParanoid" id="H3BFW8"/>
<accession>H3BFW8</accession>
<dbReference type="EMBL" id="AFYH01005068">
    <property type="status" value="NOT_ANNOTATED_CDS"/>
    <property type="molecule type" value="Genomic_DNA"/>
</dbReference>
<evidence type="ECO:0000259" key="10">
    <source>
        <dbReference type="PROSITE" id="PS51864"/>
    </source>
</evidence>
<keyword evidence="5 8" id="KW-0862">Zinc</keyword>
<feature type="binding site" evidence="8">
    <location>
        <position position="128"/>
    </location>
    <ligand>
        <name>Zn(2+)</name>
        <dbReference type="ChEBI" id="CHEBI:29105"/>
        <note>catalytic</note>
    </ligand>
</feature>
<reference evidence="11" key="2">
    <citation type="submission" date="2025-08" db="UniProtKB">
        <authorList>
            <consortium name="Ensembl"/>
        </authorList>
    </citation>
    <scope>IDENTIFICATION</scope>
</reference>
<dbReference type="AlphaFoldDB" id="H3BFW8"/>
<dbReference type="SUPFAM" id="SSF55486">
    <property type="entry name" value="Metalloproteases ('zincins'), catalytic domain"/>
    <property type="match status" value="1"/>
</dbReference>
<dbReference type="GeneTree" id="ENSGT00940000154856"/>
<evidence type="ECO:0000313" key="11">
    <source>
        <dbReference type="Ensembl" id="ENSLACP00000020789.1"/>
    </source>
</evidence>
<evidence type="ECO:0000256" key="1">
    <source>
        <dbReference type="ARBA" id="ARBA00022670"/>
    </source>
</evidence>
<keyword evidence="12" id="KW-1185">Reference proteome</keyword>
<dbReference type="eggNOG" id="KOG3714">
    <property type="taxonomic scope" value="Eukaryota"/>
</dbReference>
<evidence type="ECO:0000256" key="9">
    <source>
        <dbReference type="RuleBase" id="RU361183"/>
    </source>
</evidence>
<proteinExistence type="predicted"/>